<comment type="caution">
    <text evidence="11">Lacks conserved residue(s) required for the propagation of feature annotation.</text>
</comment>
<feature type="region of interest" description="Disordered" evidence="12">
    <location>
        <begin position="143"/>
        <end position="168"/>
    </location>
</feature>
<dbReference type="InterPro" id="IPR000152">
    <property type="entry name" value="EGF-type_Asp/Asn_hydroxyl_site"/>
</dbReference>
<dbReference type="CDD" id="cd00054">
    <property type="entry name" value="EGF_CA"/>
    <property type="match status" value="5"/>
</dbReference>
<dbReference type="InterPro" id="IPR009030">
    <property type="entry name" value="Growth_fac_rcpt_cys_sf"/>
</dbReference>
<feature type="domain" description="EGF-like" evidence="14">
    <location>
        <begin position="858"/>
        <end position="896"/>
    </location>
</feature>
<dbReference type="FunFam" id="2.10.25.10:FF:000005">
    <property type="entry name" value="Fibrillin 2"/>
    <property type="match status" value="1"/>
</dbReference>
<dbReference type="SUPFAM" id="SSF57184">
    <property type="entry name" value="Growth factor receptor domain"/>
    <property type="match status" value="3"/>
</dbReference>
<dbReference type="EMBL" id="OV651826">
    <property type="protein sequence ID" value="CAH1103595.1"/>
    <property type="molecule type" value="Genomic_DNA"/>
</dbReference>
<evidence type="ECO:0000313" key="16">
    <source>
        <dbReference type="Proteomes" id="UP001153636"/>
    </source>
</evidence>
<evidence type="ECO:0000256" key="5">
    <source>
        <dbReference type="ARBA" id="ARBA00022536"/>
    </source>
</evidence>
<organism evidence="15 16">
    <name type="scientific">Psylliodes chrysocephalus</name>
    <dbReference type="NCBI Taxonomy" id="3402493"/>
    <lineage>
        <taxon>Eukaryota</taxon>
        <taxon>Metazoa</taxon>
        <taxon>Ecdysozoa</taxon>
        <taxon>Arthropoda</taxon>
        <taxon>Hexapoda</taxon>
        <taxon>Insecta</taxon>
        <taxon>Pterygota</taxon>
        <taxon>Neoptera</taxon>
        <taxon>Endopterygota</taxon>
        <taxon>Coleoptera</taxon>
        <taxon>Polyphaga</taxon>
        <taxon>Cucujiformia</taxon>
        <taxon>Chrysomeloidea</taxon>
        <taxon>Chrysomelidae</taxon>
        <taxon>Galerucinae</taxon>
        <taxon>Alticini</taxon>
        <taxon>Psylliodes</taxon>
    </lineage>
</organism>
<dbReference type="Pfam" id="PF07645">
    <property type="entry name" value="EGF_CA"/>
    <property type="match status" value="8"/>
</dbReference>
<dbReference type="FunFam" id="2.10.25.10:FF:000010">
    <property type="entry name" value="Pro-epidermal growth factor"/>
    <property type="match status" value="1"/>
</dbReference>
<keyword evidence="16" id="KW-1185">Reference proteome</keyword>
<feature type="signal peptide" evidence="13">
    <location>
        <begin position="1"/>
        <end position="19"/>
    </location>
</feature>
<feature type="region of interest" description="Disordered" evidence="12">
    <location>
        <begin position="580"/>
        <end position="616"/>
    </location>
</feature>
<feature type="region of interest" description="Disordered" evidence="12">
    <location>
        <begin position="674"/>
        <end position="697"/>
    </location>
</feature>
<dbReference type="PROSITE" id="PS50026">
    <property type="entry name" value="EGF_3"/>
    <property type="match status" value="4"/>
</dbReference>
<keyword evidence="5 11" id="KW-0245">EGF-like domain</keyword>
<keyword evidence="7" id="KW-0677">Repeat</keyword>
<dbReference type="InterPro" id="IPR018097">
    <property type="entry name" value="EGF_Ca-bd_CS"/>
</dbReference>
<evidence type="ECO:0000256" key="12">
    <source>
        <dbReference type="SAM" id="MobiDB-lite"/>
    </source>
</evidence>
<reference evidence="15" key="1">
    <citation type="submission" date="2022-01" db="EMBL/GenBank/DDBJ databases">
        <authorList>
            <person name="King R."/>
        </authorList>
    </citation>
    <scope>NUCLEOTIDE SEQUENCE</scope>
</reference>
<comment type="subcellular location">
    <subcellularLocation>
        <location evidence="1">Secreted</location>
        <location evidence="1">Extracellular space</location>
        <location evidence="1">Extracellular matrix</location>
    </subcellularLocation>
</comment>
<evidence type="ECO:0000256" key="2">
    <source>
        <dbReference type="ARBA" id="ARBA00006127"/>
    </source>
</evidence>
<dbReference type="FunFam" id="2.10.25.10:FF:000014">
    <property type="entry name" value="Latent-transforming growth factor beta-binding protein 3"/>
    <property type="match status" value="1"/>
</dbReference>
<protein>
    <recommendedName>
        <fullName evidence="14">EGF-like domain-containing protein</fullName>
    </recommendedName>
</protein>
<evidence type="ECO:0000256" key="3">
    <source>
        <dbReference type="ARBA" id="ARBA00022525"/>
    </source>
</evidence>
<keyword evidence="10" id="KW-0325">Glycoprotein</keyword>
<dbReference type="InterPro" id="IPR026823">
    <property type="entry name" value="cEGF"/>
</dbReference>
<evidence type="ECO:0000256" key="7">
    <source>
        <dbReference type="ARBA" id="ARBA00022737"/>
    </source>
</evidence>
<evidence type="ECO:0000256" key="10">
    <source>
        <dbReference type="ARBA" id="ARBA00023180"/>
    </source>
</evidence>
<feature type="chain" id="PRO_5040428133" description="EGF-like domain-containing protein" evidence="13">
    <location>
        <begin position="20"/>
        <end position="1157"/>
    </location>
</feature>
<dbReference type="Gene3D" id="2.10.25.10">
    <property type="entry name" value="Laminin"/>
    <property type="match status" value="14"/>
</dbReference>
<keyword evidence="3" id="KW-0964">Secreted</keyword>
<dbReference type="PROSITE" id="PS01187">
    <property type="entry name" value="EGF_CA"/>
    <property type="match status" value="5"/>
</dbReference>
<feature type="compositionally biased region" description="Low complexity" evidence="12">
    <location>
        <begin position="580"/>
        <end position="592"/>
    </location>
</feature>
<dbReference type="InterPro" id="IPR052235">
    <property type="entry name" value="Nephronectin_domain"/>
</dbReference>
<dbReference type="InterPro" id="IPR001881">
    <property type="entry name" value="EGF-like_Ca-bd_dom"/>
</dbReference>
<evidence type="ECO:0000256" key="4">
    <source>
        <dbReference type="ARBA" id="ARBA00022530"/>
    </source>
</evidence>
<dbReference type="InterPro" id="IPR055088">
    <property type="entry name" value="Fibulin_C"/>
</dbReference>
<gene>
    <name evidence="15" type="ORF">PSYICH_LOCUS4582</name>
</gene>
<dbReference type="PANTHER" id="PTHR24050:SF28">
    <property type="entry name" value="UROMODULIN-LIKE"/>
    <property type="match status" value="1"/>
</dbReference>
<dbReference type="SUPFAM" id="SSF57196">
    <property type="entry name" value="EGF/Laminin"/>
    <property type="match status" value="4"/>
</dbReference>
<evidence type="ECO:0000256" key="13">
    <source>
        <dbReference type="SAM" id="SignalP"/>
    </source>
</evidence>
<evidence type="ECO:0000256" key="11">
    <source>
        <dbReference type="PROSITE-ProRule" id="PRU00076"/>
    </source>
</evidence>
<dbReference type="AlphaFoldDB" id="A0A9P0GB86"/>
<dbReference type="SMART" id="SM00181">
    <property type="entry name" value="EGF"/>
    <property type="match status" value="11"/>
</dbReference>
<dbReference type="PROSITE" id="PS00010">
    <property type="entry name" value="ASX_HYDROXYL"/>
    <property type="match status" value="4"/>
</dbReference>
<dbReference type="PROSITE" id="PS01186">
    <property type="entry name" value="EGF_2"/>
    <property type="match status" value="3"/>
</dbReference>
<keyword evidence="4" id="KW-0272">Extracellular matrix</keyword>
<evidence type="ECO:0000256" key="6">
    <source>
        <dbReference type="ARBA" id="ARBA00022729"/>
    </source>
</evidence>
<dbReference type="GO" id="GO:0005509">
    <property type="term" value="F:calcium ion binding"/>
    <property type="evidence" value="ECO:0007669"/>
    <property type="project" value="InterPro"/>
</dbReference>
<keyword evidence="8" id="KW-0106">Calcium</keyword>
<proteinExistence type="inferred from homology"/>
<keyword evidence="6 13" id="KW-0732">Signal</keyword>
<evidence type="ECO:0000313" key="15">
    <source>
        <dbReference type="EMBL" id="CAH1103595.1"/>
    </source>
</evidence>
<dbReference type="Proteomes" id="UP001153636">
    <property type="component" value="Chromosome 14"/>
</dbReference>
<dbReference type="Pfam" id="PF12662">
    <property type="entry name" value="cEGF"/>
    <property type="match status" value="3"/>
</dbReference>
<dbReference type="Pfam" id="PF22914">
    <property type="entry name" value="Fibulin_C"/>
    <property type="match status" value="1"/>
</dbReference>
<evidence type="ECO:0000256" key="1">
    <source>
        <dbReference type="ARBA" id="ARBA00004498"/>
    </source>
</evidence>
<dbReference type="SMART" id="SM00179">
    <property type="entry name" value="EGF_CA"/>
    <property type="match status" value="13"/>
</dbReference>
<comment type="similarity">
    <text evidence="2">Belongs to the fibulin family.</text>
</comment>
<sequence>MVTKFFLFFFCASYPVVYSISTKEIKQCCGLGTNFASSGHDCKDFKPEWAGPRLANEKVCLSTADVCCKKQNREKQCMQGTTDAMNGVACPSEDGDRKDCCEACQAGIDNARAQDQCSGLGLGAPYDDAFNRCCKDYKTSSSPTSTSTLPTITTTKGTTASRPTPTPNNNYFNTPIENICDSDVCAQMCEPVGDSFKCDCYKGFILMEDGISCRPEKRVIKKGGRCELYNPCDHDCIDTGTAIKCSCREGYQLADDNRTCQDIDECVLNLHDCTTVEDCINEIGTYSCYDPILDNETIDFENKCPTGYKYNFDNLVCDDIDECQFDLICAPPKTCRNTIGSFECVGDDVPKCPPGFHYKDATESCADNDECLSGQNDCNKESQFCVNTKGNYTCVDKASRTSCPPGFKKNSITQLCDDINECEEADNLCDENETCVNEPGGHTCVPTQNKPTTKVIKTSTITHTTSTTPATTTQKIICPRGYSYAEETHVCTDINECQVGLHNCAVAERCDNTIGSYHCSRIFGCGTGYTLNSANGLCEDDDECLLGTHNCRELGQNFKCRNTLGSYRCEPIRQYYTPSTTSTERSYSRYSPVPQNPSRYPDNNAAAYTPPENRTPVYEPPFVSSRAYTVQTTPSTTSETTIISYPNYNLYPNPSRSNSSVVAGTLFPIGRFTTPSTTTSTTTTPRPTLHFRPHSTATDETLPYYSPKIKTTGETLPYYSPKPTTNSYTTVHFVLPERPTPLNPYYDIINGQFRKCLPGYRINFRGQCEDIDECESNPCRRNEKCLNFKGRFECVPPMQCKKGFELSESDDSCVDVNECSRGIHICLPSQICKNYHGYYTCECPPGHHLNKRTNECEDLDECKMYRPCRFSSSQCVNLKGTFRCDCKPGFQRRSANECDDVDECLQTPDLCEHFCVNIWGSYRCSCRQGFTLNRDNRSCTDIDECERFKDKRLCIGNCKNVPGSYVCECPPGYKLGSDGRICVDIDECSQNVCLSDEVCLNTRGGFKCYRINCPPNYIKDKEHKSRCKRLFCDPRDYQCTLMPEQYTYQYITLVSNLPLTQGHINLFKIKGPEWYSSRAEFTLKLLDVVCPHNVERVNEGYFKKDNDQFNSMALYLVRSIQGPQEIKLQIEMRLFQGNVIIGNAVVYIIIVVSEFPF</sequence>
<feature type="domain" description="EGF-like" evidence="14">
    <location>
        <begin position="900"/>
        <end position="940"/>
    </location>
</feature>
<accession>A0A9P0GB86</accession>
<feature type="domain" description="EGF-like" evidence="14">
    <location>
        <begin position="815"/>
        <end position="857"/>
    </location>
</feature>
<feature type="domain" description="EGF-like" evidence="14">
    <location>
        <begin position="941"/>
        <end position="983"/>
    </location>
</feature>
<dbReference type="PANTHER" id="PTHR24050">
    <property type="entry name" value="PA14 DOMAIN-CONTAINING PROTEIN"/>
    <property type="match status" value="1"/>
</dbReference>
<evidence type="ECO:0000259" key="14">
    <source>
        <dbReference type="PROSITE" id="PS50026"/>
    </source>
</evidence>
<evidence type="ECO:0000256" key="8">
    <source>
        <dbReference type="ARBA" id="ARBA00022837"/>
    </source>
</evidence>
<dbReference type="OrthoDB" id="10022113at2759"/>
<feature type="compositionally biased region" description="Low complexity" evidence="12">
    <location>
        <begin position="674"/>
        <end position="688"/>
    </location>
</feature>
<dbReference type="InterPro" id="IPR000742">
    <property type="entry name" value="EGF"/>
</dbReference>
<evidence type="ECO:0000256" key="9">
    <source>
        <dbReference type="ARBA" id="ARBA00023157"/>
    </source>
</evidence>
<dbReference type="InterPro" id="IPR049883">
    <property type="entry name" value="NOTCH1_EGF-like"/>
</dbReference>
<keyword evidence="9" id="KW-1015">Disulfide bond</keyword>
<name>A0A9P0GB86_9CUCU</name>